<comment type="subunit">
    <text evidence="6">Component of the NOP7 complex, composed of ERB1, NOP7 and YTM1. Within the NOP7 complex ERB1 appears to interact directly with NOP7 and YTM1. The NOP7 complex also associates with the 66S pre-ribosome.</text>
</comment>
<comment type="subcellular location">
    <subcellularLocation>
        <location evidence="6">Nucleus</location>
        <location evidence="6">Nucleolus</location>
    </subcellularLocation>
    <subcellularLocation>
        <location evidence="6">Nucleus</location>
        <location evidence="6">Nucleoplasm</location>
    </subcellularLocation>
</comment>
<dbReference type="InterPro" id="IPR001680">
    <property type="entry name" value="WD40_rpt"/>
</dbReference>
<dbReference type="FunFam" id="2.130.10.10:FF:000061">
    <property type="entry name" value="Ribosome biogenesis protein BOP1 homolog"/>
    <property type="match status" value="1"/>
</dbReference>
<proteinExistence type="inferred from homology"/>
<name>A0AAD7XVJ8_9FUNG</name>
<dbReference type="InterPro" id="IPR012953">
    <property type="entry name" value="BOP1_N_dom"/>
</dbReference>
<evidence type="ECO:0000256" key="8">
    <source>
        <dbReference type="SAM" id="MobiDB-lite"/>
    </source>
</evidence>
<dbReference type="SMART" id="SM01035">
    <property type="entry name" value="BOP1NT"/>
    <property type="match status" value="1"/>
</dbReference>
<evidence type="ECO:0000256" key="3">
    <source>
        <dbReference type="ARBA" id="ARBA00022574"/>
    </source>
</evidence>
<protein>
    <recommendedName>
        <fullName evidence="6">Ribosome biogenesis protein ERB1</fullName>
    </recommendedName>
    <alternativeName>
        <fullName evidence="6">Eukaryotic ribosome biogenesis protein 1</fullName>
    </alternativeName>
</protein>
<keyword evidence="4" id="KW-0677">Repeat</keyword>
<evidence type="ECO:0000256" key="5">
    <source>
        <dbReference type="ARBA" id="ARBA00023242"/>
    </source>
</evidence>
<dbReference type="Pfam" id="PF08145">
    <property type="entry name" value="BOP1NT"/>
    <property type="match status" value="1"/>
</dbReference>
<keyword evidence="1 6" id="KW-0690">Ribosome biogenesis</keyword>
<dbReference type="GO" id="GO:0005654">
    <property type="term" value="C:nucleoplasm"/>
    <property type="evidence" value="ECO:0007669"/>
    <property type="project" value="UniProtKB-SubCell"/>
</dbReference>
<dbReference type="PANTHER" id="PTHR17605">
    <property type="entry name" value="RIBOSOME BIOGENESIS PROTEIN BOP1 BLOCK OF PROLIFERATION 1 PROTEIN"/>
    <property type="match status" value="1"/>
</dbReference>
<dbReference type="EMBL" id="JARTCD010000043">
    <property type="protein sequence ID" value="KAJ8656045.1"/>
    <property type="molecule type" value="Genomic_DNA"/>
</dbReference>
<evidence type="ECO:0000256" key="1">
    <source>
        <dbReference type="ARBA" id="ARBA00022517"/>
    </source>
</evidence>
<reference evidence="10 11" key="1">
    <citation type="submission" date="2023-03" db="EMBL/GenBank/DDBJ databases">
        <title>Genome sequence of Lichtheimia ornata CBS 291.66.</title>
        <authorList>
            <person name="Mohabir J.T."/>
            <person name="Shea T.P."/>
            <person name="Kurbessoian T."/>
            <person name="Berby B."/>
            <person name="Fontaine J."/>
            <person name="Livny J."/>
            <person name="Gnirke A."/>
            <person name="Stajich J.E."/>
            <person name="Cuomo C.A."/>
        </authorList>
    </citation>
    <scope>NUCLEOTIDE SEQUENCE [LARGE SCALE GENOMIC DNA]</scope>
    <source>
        <strain evidence="10">CBS 291.66</strain>
    </source>
</reference>
<keyword evidence="11" id="KW-1185">Reference proteome</keyword>
<dbReference type="GO" id="GO:0043021">
    <property type="term" value="F:ribonucleoprotein complex binding"/>
    <property type="evidence" value="ECO:0007669"/>
    <property type="project" value="UniProtKB-UniRule"/>
</dbReference>
<dbReference type="Proteomes" id="UP001234581">
    <property type="component" value="Unassembled WGS sequence"/>
</dbReference>
<dbReference type="Pfam" id="PF00400">
    <property type="entry name" value="WD40"/>
    <property type="match status" value="4"/>
</dbReference>
<feature type="compositionally biased region" description="Low complexity" evidence="8">
    <location>
        <begin position="41"/>
        <end position="52"/>
    </location>
</feature>
<feature type="region of interest" description="Disordered" evidence="8">
    <location>
        <begin position="1"/>
        <end position="191"/>
    </location>
</feature>
<dbReference type="InterPro" id="IPR036322">
    <property type="entry name" value="WD40_repeat_dom_sf"/>
</dbReference>
<evidence type="ECO:0000313" key="10">
    <source>
        <dbReference type="EMBL" id="KAJ8656045.1"/>
    </source>
</evidence>
<dbReference type="HAMAP" id="MF_03027">
    <property type="entry name" value="BOP1"/>
    <property type="match status" value="1"/>
</dbReference>
<evidence type="ECO:0000256" key="2">
    <source>
        <dbReference type="ARBA" id="ARBA00022552"/>
    </source>
</evidence>
<dbReference type="GO" id="GO:0070545">
    <property type="term" value="C:PeBoW complex"/>
    <property type="evidence" value="ECO:0007669"/>
    <property type="project" value="TreeGrafter"/>
</dbReference>
<dbReference type="InterPro" id="IPR019775">
    <property type="entry name" value="WD40_repeat_CS"/>
</dbReference>
<dbReference type="AlphaFoldDB" id="A0AAD7XVJ8"/>
<evidence type="ECO:0000259" key="9">
    <source>
        <dbReference type="SMART" id="SM01035"/>
    </source>
</evidence>
<evidence type="ECO:0000313" key="11">
    <source>
        <dbReference type="Proteomes" id="UP001234581"/>
    </source>
</evidence>
<dbReference type="GO" id="GO:0030687">
    <property type="term" value="C:preribosome, large subunit precursor"/>
    <property type="evidence" value="ECO:0007669"/>
    <property type="project" value="UniProtKB-UniRule"/>
</dbReference>
<dbReference type="PROSITE" id="PS50082">
    <property type="entry name" value="WD_REPEATS_2"/>
    <property type="match status" value="2"/>
</dbReference>
<dbReference type="GO" id="GO:0000466">
    <property type="term" value="P:maturation of 5.8S rRNA from tricistronic rRNA transcript (SSU-rRNA, 5.8S rRNA, LSU-rRNA)"/>
    <property type="evidence" value="ECO:0007669"/>
    <property type="project" value="UniProtKB-UniRule"/>
</dbReference>
<gene>
    <name evidence="6" type="primary">ERB1</name>
    <name evidence="10" type="ORF">O0I10_008267</name>
</gene>
<feature type="repeat" description="WD" evidence="7">
    <location>
        <begin position="775"/>
        <end position="800"/>
    </location>
</feature>
<dbReference type="SMART" id="SM00320">
    <property type="entry name" value="WD40"/>
    <property type="match status" value="7"/>
</dbReference>
<dbReference type="GO" id="GO:0000463">
    <property type="term" value="P:maturation of LSU-rRNA from tricistronic rRNA transcript (SSU-rRNA, 5.8S rRNA, LSU-rRNA)"/>
    <property type="evidence" value="ECO:0007669"/>
    <property type="project" value="UniProtKB-UniRule"/>
</dbReference>
<dbReference type="PANTHER" id="PTHR17605:SF0">
    <property type="entry name" value="RIBOSOME BIOGENESIS PROTEIN BOP1"/>
    <property type="match status" value="1"/>
</dbReference>
<dbReference type="PROSITE" id="PS50294">
    <property type="entry name" value="WD_REPEATS_REGION"/>
    <property type="match status" value="2"/>
</dbReference>
<feature type="domain" description="BOP1 N-terminal" evidence="9">
    <location>
        <begin position="199"/>
        <end position="454"/>
    </location>
</feature>
<dbReference type="PROSITE" id="PS00678">
    <property type="entry name" value="WD_REPEATS_1"/>
    <property type="match status" value="1"/>
</dbReference>
<feature type="repeat" description="WD" evidence="7">
    <location>
        <begin position="461"/>
        <end position="502"/>
    </location>
</feature>
<evidence type="ECO:0000256" key="4">
    <source>
        <dbReference type="ARBA" id="ARBA00022737"/>
    </source>
</evidence>
<keyword evidence="3 7" id="KW-0853">WD repeat</keyword>
<evidence type="ECO:0000256" key="6">
    <source>
        <dbReference type="HAMAP-Rule" id="MF_03027"/>
    </source>
</evidence>
<keyword evidence="2 6" id="KW-0698">rRNA processing</keyword>
<sequence>MPKSNTASKKNTPVKKAPATTKSKATTKTPQKKTPTPPQRQAPVATTTTSKKPASKKRTVEQIESDDEDLGDIAIDMRSSDEEDEESDDDDGDQSVDNSDVEAFPEVSISSDEEEDESDDEAIIDEEDDEEEEEEEDEDDYMAGDSLDEADLEEEDEELARNAGQQQREKLPEIEANYDSDSSTEETENTIGNVPLEWYKDLPHIGYDIDGKRVLKPATGDELEKFLSTMDDPDSWKTVRSDREGKDVVLNDEELDIIRRLQEGEIPDAGYNPYEPTVEFFTSKTEVMPLSAAPEPKRRFVPSKWEHKKIMKIVRAIRQGRIVPRKPKDEKPQFYNLWGDDDTPHKDHIMHIAAPKMKLPEHDESYNPPAEYLPDEDEIKEWNEMDEEDRPKNYLPKKYKSLRHVPAYDRFIKERFQRCLDLYLAPRVRKNRLNVDPDSLLPKLPSPKDLQPFPTRQALSYEGHTARIRCLSIHPSGLYALSGSDDKTVRLWEVLTGRCLFTWHFEEVIHTLAWNPNSDVWLFAISVGHGQVLLISPPTLCAPEVAMTTDQFVKGGYTRPAGDAAIIISWEKPTESEEEKLGYKVRLQHKQAVKQITWHRKGDYFATVSPDARALYMHQTTKHLTQMPFKRLKGIVQKVAFHPIKPIFFVATQMYVRVYDLMRQELVKTLQPSMKWISSIDVHPGGDNVIIGSYDKRVCWFDMDLSSRPYRSLRYHEKAVRQVVYHKRYPLFASSSDDGTIQVFHGMVYNDLLQNPLIVPVKILRGHETKDALGVLDIEFHPTQPWIFSSGADGTLRLWT</sequence>
<feature type="compositionally biased region" description="Low complexity" evidence="8">
    <location>
        <begin position="9"/>
        <end position="34"/>
    </location>
</feature>
<comment type="similarity">
    <text evidence="6">Belongs to the WD repeat BOP1/ERB1 family.</text>
</comment>
<feature type="compositionally biased region" description="Acidic residues" evidence="8">
    <location>
        <begin position="176"/>
        <end position="188"/>
    </location>
</feature>
<accession>A0AAD7XVJ8</accession>
<comment type="caution">
    <text evidence="10">The sequence shown here is derived from an EMBL/GenBank/DDBJ whole genome shotgun (WGS) entry which is preliminary data.</text>
</comment>
<dbReference type="InterPro" id="IPR028598">
    <property type="entry name" value="BOP1/Erb1"/>
</dbReference>
<keyword evidence="5 6" id="KW-0539">Nucleus</keyword>
<dbReference type="SUPFAM" id="SSF50978">
    <property type="entry name" value="WD40 repeat-like"/>
    <property type="match status" value="1"/>
</dbReference>
<dbReference type="InterPro" id="IPR015943">
    <property type="entry name" value="WD40/YVTN_repeat-like_dom_sf"/>
</dbReference>
<organism evidence="10 11">
    <name type="scientific">Lichtheimia ornata</name>
    <dbReference type="NCBI Taxonomy" id="688661"/>
    <lineage>
        <taxon>Eukaryota</taxon>
        <taxon>Fungi</taxon>
        <taxon>Fungi incertae sedis</taxon>
        <taxon>Mucoromycota</taxon>
        <taxon>Mucoromycotina</taxon>
        <taxon>Mucoromycetes</taxon>
        <taxon>Mucorales</taxon>
        <taxon>Lichtheimiaceae</taxon>
        <taxon>Lichtheimia</taxon>
    </lineage>
</organism>
<evidence type="ECO:0000256" key="7">
    <source>
        <dbReference type="PROSITE-ProRule" id="PRU00221"/>
    </source>
</evidence>
<feature type="compositionally biased region" description="Acidic residues" evidence="8">
    <location>
        <begin position="81"/>
        <end position="94"/>
    </location>
</feature>
<dbReference type="Gene3D" id="2.130.10.10">
    <property type="entry name" value="YVTN repeat-like/Quinoprotein amine dehydrogenase"/>
    <property type="match status" value="1"/>
</dbReference>
<feature type="compositionally biased region" description="Acidic residues" evidence="8">
    <location>
        <begin position="111"/>
        <end position="158"/>
    </location>
</feature>
<comment type="function">
    <text evidence="6">Component of the NOP7 complex, which is required for maturation of the 25S and 5.8S ribosomal RNAs and formation of the 60S ribosome.</text>
</comment>